<evidence type="ECO:0000256" key="1">
    <source>
        <dbReference type="ARBA" id="ARBA00004273"/>
    </source>
</evidence>
<name>A0AAV9NGZ3_9EURO</name>
<dbReference type="PROSITE" id="PS00822">
    <property type="entry name" value="CYTO_HEME_LYASE_2"/>
    <property type="match status" value="1"/>
</dbReference>
<dbReference type="EMBL" id="JAVRRD010000008">
    <property type="protein sequence ID" value="KAK5056016.1"/>
    <property type="molecule type" value="Genomic_DNA"/>
</dbReference>
<evidence type="ECO:0000256" key="3">
    <source>
        <dbReference type="ARBA" id="ARBA00022617"/>
    </source>
</evidence>
<keyword evidence="8 10" id="KW-0472">Membrane</keyword>
<accession>A0AAV9NGZ3</accession>
<dbReference type="GO" id="GO:0046872">
    <property type="term" value="F:metal ion binding"/>
    <property type="evidence" value="ECO:0007669"/>
    <property type="project" value="UniProtKB-KW"/>
</dbReference>
<dbReference type="Proteomes" id="UP001358417">
    <property type="component" value="Unassembled WGS sequence"/>
</dbReference>
<dbReference type="Pfam" id="PF01265">
    <property type="entry name" value="Cyto_heme_lyase"/>
    <property type="match status" value="1"/>
</dbReference>
<comment type="subcellular location">
    <subcellularLocation>
        <location evidence="1 10">Mitochondrion inner membrane</location>
    </subcellularLocation>
</comment>
<organism evidence="12 13">
    <name type="scientific">Exophiala bonariae</name>
    <dbReference type="NCBI Taxonomy" id="1690606"/>
    <lineage>
        <taxon>Eukaryota</taxon>
        <taxon>Fungi</taxon>
        <taxon>Dikarya</taxon>
        <taxon>Ascomycota</taxon>
        <taxon>Pezizomycotina</taxon>
        <taxon>Eurotiomycetes</taxon>
        <taxon>Chaetothyriomycetidae</taxon>
        <taxon>Chaetothyriales</taxon>
        <taxon>Herpotrichiellaceae</taxon>
        <taxon>Exophiala</taxon>
    </lineage>
</organism>
<protein>
    <recommendedName>
        <fullName evidence="10">Holocytochrome c-type synthase</fullName>
        <ecNumber evidence="10">4.4.1.17</ecNumber>
    </recommendedName>
</protein>
<comment type="catalytic activity">
    <reaction evidence="10">
        <text>holo-[cytochrome c] = apo-[cytochrome c] + heme b</text>
        <dbReference type="Rhea" id="RHEA:22648"/>
        <dbReference type="Rhea" id="RHEA-COMP:10725"/>
        <dbReference type="Rhea" id="RHEA-COMP:10726"/>
        <dbReference type="ChEBI" id="CHEBI:29950"/>
        <dbReference type="ChEBI" id="CHEBI:60344"/>
        <dbReference type="ChEBI" id="CHEBI:83739"/>
        <dbReference type="EC" id="4.4.1.17"/>
    </reaction>
</comment>
<evidence type="ECO:0000256" key="10">
    <source>
        <dbReference type="RuleBase" id="RU363130"/>
    </source>
</evidence>
<evidence type="ECO:0000256" key="7">
    <source>
        <dbReference type="ARBA" id="ARBA00023128"/>
    </source>
</evidence>
<comment type="function">
    <text evidence="10">Lyase that catalyzes the covalent linking of the heme group to the cytochrome C apoprotein to produce the mature functional cytochrome.</text>
</comment>
<evidence type="ECO:0000256" key="9">
    <source>
        <dbReference type="ARBA" id="ARBA00023239"/>
    </source>
</evidence>
<dbReference type="InterPro" id="IPR000511">
    <property type="entry name" value="Holocyt_c/c1_synthase"/>
</dbReference>
<sequence length="384" mass="42231">MGWFWADAPRPSTAPAAVVTLPSNHPPQQPGATPPVDIHPSQISSLILLMIALSQPSCPMHVKDSSTPPTASPFPPRLDSPNSTPSSCPVKSVNHPLRNVTSTQHPQSQPSAPQQQEQQSTLSKLNPLNYMPTLANARDADSPQSIALPLERELSSIPRGDSEANWEYPSPQQMYNAMLRKGYTDTPADAVESMVAVHNFLNEGAWAEIEEWERIFGPGLSHGWSLCAKGEEGIALERAKREFLAARRKALNLPEPSTSVDTQPKLLRFLGRPQEPTPKARILSALGYVMPEKFGGEPPFDRHDWYVARRRPDGSVTEVRYVIDYYSGGVQSTGEPVFYLDIRPALDTPTAAVERAMRWGGDVWHRATGASVREAARNQPPKSS</sequence>
<evidence type="ECO:0000256" key="2">
    <source>
        <dbReference type="ARBA" id="ARBA00007255"/>
    </source>
</evidence>
<keyword evidence="4 10" id="KW-0479">Metal-binding</keyword>
<evidence type="ECO:0000256" key="4">
    <source>
        <dbReference type="ARBA" id="ARBA00022723"/>
    </source>
</evidence>
<proteinExistence type="inferred from homology"/>
<dbReference type="GO" id="GO:0005743">
    <property type="term" value="C:mitochondrial inner membrane"/>
    <property type="evidence" value="ECO:0007669"/>
    <property type="project" value="UniProtKB-SubCell"/>
</dbReference>
<dbReference type="AlphaFoldDB" id="A0AAV9NGZ3"/>
<keyword evidence="7 10" id="KW-0496">Mitochondrion</keyword>
<keyword evidence="13" id="KW-1185">Reference proteome</keyword>
<evidence type="ECO:0000313" key="12">
    <source>
        <dbReference type="EMBL" id="KAK5056016.1"/>
    </source>
</evidence>
<dbReference type="EC" id="4.4.1.17" evidence="10"/>
<evidence type="ECO:0000256" key="5">
    <source>
        <dbReference type="ARBA" id="ARBA00022792"/>
    </source>
</evidence>
<dbReference type="PANTHER" id="PTHR12743:SF3">
    <property type="entry name" value="HOLOCYTOCHROME-C SYNTHASE"/>
    <property type="match status" value="1"/>
</dbReference>
<evidence type="ECO:0000256" key="8">
    <source>
        <dbReference type="ARBA" id="ARBA00023136"/>
    </source>
</evidence>
<dbReference type="PANTHER" id="PTHR12743">
    <property type="entry name" value="CYTOCHROME C1 HEME LYASE"/>
    <property type="match status" value="1"/>
</dbReference>
<feature type="compositionally biased region" description="Low complexity" evidence="11">
    <location>
        <begin position="101"/>
        <end position="121"/>
    </location>
</feature>
<gene>
    <name evidence="12" type="ORF">LTR84_012567</name>
</gene>
<reference evidence="12 13" key="1">
    <citation type="submission" date="2023-08" db="EMBL/GenBank/DDBJ databases">
        <title>Black Yeasts Isolated from many extreme environments.</title>
        <authorList>
            <person name="Coleine C."/>
            <person name="Stajich J.E."/>
            <person name="Selbmann L."/>
        </authorList>
    </citation>
    <scope>NUCLEOTIDE SEQUENCE [LARGE SCALE GENOMIC DNA]</scope>
    <source>
        <strain evidence="12 13">CCFEE 5792</strain>
    </source>
</reference>
<keyword evidence="5 10" id="KW-0999">Mitochondrion inner membrane</keyword>
<evidence type="ECO:0000256" key="11">
    <source>
        <dbReference type="SAM" id="MobiDB-lite"/>
    </source>
</evidence>
<evidence type="ECO:0000313" key="13">
    <source>
        <dbReference type="Proteomes" id="UP001358417"/>
    </source>
</evidence>
<evidence type="ECO:0000256" key="6">
    <source>
        <dbReference type="ARBA" id="ARBA00023004"/>
    </source>
</evidence>
<feature type="compositionally biased region" description="Polar residues" evidence="11">
    <location>
        <begin position="80"/>
        <end position="89"/>
    </location>
</feature>
<dbReference type="GO" id="GO:0004408">
    <property type="term" value="F:holocytochrome-c synthase activity"/>
    <property type="evidence" value="ECO:0007669"/>
    <property type="project" value="UniProtKB-EC"/>
</dbReference>
<comment type="similarity">
    <text evidence="2 10">Belongs to the cytochrome c-type heme lyase family.</text>
</comment>
<feature type="region of interest" description="Disordered" evidence="11">
    <location>
        <begin position="59"/>
        <end position="121"/>
    </location>
</feature>
<dbReference type="RefSeq" id="XP_064707986.1">
    <property type="nucleotide sequence ID" value="XM_064856086.1"/>
</dbReference>
<comment type="caution">
    <text evidence="12">The sequence shown here is derived from an EMBL/GenBank/DDBJ whole genome shotgun (WGS) entry which is preliminary data.</text>
</comment>
<dbReference type="GeneID" id="89980709"/>
<keyword evidence="9 10" id="KW-0456">Lyase</keyword>
<keyword evidence="6 10" id="KW-0408">Iron</keyword>
<keyword evidence="3 10" id="KW-0349">Heme</keyword>